<sequence>NNFNTTAPQDAIILTTTMTSTNESQFIYSEVGNLRQVTMEWSNLQKSDEGQYTCEGTTSFTNVDRRVLHHVVLE</sequence>
<dbReference type="EMBL" id="HACG01012099">
    <property type="protein sequence ID" value="CEK58964.1"/>
    <property type="molecule type" value="Transcribed_RNA"/>
</dbReference>
<reference evidence="1" key="1">
    <citation type="submission" date="2014-12" db="EMBL/GenBank/DDBJ databases">
        <title>Insight into the proteome of Arion vulgaris.</title>
        <authorList>
            <person name="Aradska J."/>
            <person name="Bulat T."/>
            <person name="Smidak R."/>
            <person name="Sarate P."/>
            <person name="Gangsoo J."/>
            <person name="Sialana F."/>
            <person name="Bilban M."/>
            <person name="Lubec G."/>
        </authorList>
    </citation>
    <scope>NUCLEOTIDE SEQUENCE</scope>
    <source>
        <tissue evidence="1">Skin</tissue>
    </source>
</reference>
<protein>
    <recommendedName>
        <fullName evidence="2">Ig-like domain-containing protein</fullName>
    </recommendedName>
</protein>
<name>A0A0B6YRT8_9EUPU</name>
<feature type="non-terminal residue" evidence="1">
    <location>
        <position position="74"/>
    </location>
</feature>
<accession>A0A0B6YRT8</accession>
<dbReference type="InterPro" id="IPR013783">
    <property type="entry name" value="Ig-like_fold"/>
</dbReference>
<dbReference type="SUPFAM" id="SSF48726">
    <property type="entry name" value="Immunoglobulin"/>
    <property type="match status" value="1"/>
</dbReference>
<organism evidence="1">
    <name type="scientific">Arion vulgaris</name>
    <dbReference type="NCBI Taxonomy" id="1028688"/>
    <lineage>
        <taxon>Eukaryota</taxon>
        <taxon>Metazoa</taxon>
        <taxon>Spiralia</taxon>
        <taxon>Lophotrochozoa</taxon>
        <taxon>Mollusca</taxon>
        <taxon>Gastropoda</taxon>
        <taxon>Heterobranchia</taxon>
        <taxon>Euthyneura</taxon>
        <taxon>Panpulmonata</taxon>
        <taxon>Eupulmonata</taxon>
        <taxon>Stylommatophora</taxon>
        <taxon>Helicina</taxon>
        <taxon>Arionoidea</taxon>
        <taxon>Arionidae</taxon>
        <taxon>Arion</taxon>
    </lineage>
</organism>
<feature type="non-terminal residue" evidence="1">
    <location>
        <position position="1"/>
    </location>
</feature>
<evidence type="ECO:0000313" key="1">
    <source>
        <dbReference type="EMBL" id="CEK58964.1"/>
    </source>
</evidence>
<evidence type="ECO:0008006" key="2">
    <source>
        <dbReference type="Google" id="ProtNLM"/>
    </source>
</evidence>
<dbReference type="Gene3D" id="2.60.40.10">
    <property type="entry name" value="Immunoglobulins"/>
    <property type="match status" value="1"/>
</dbReference>
<dbReference type="AlphaFoldDB" id="A0A0B6YRT8"/>
<gene>
    <name evidence="1" type="primary">ORF34728</name>
</gene>
<dbReference type="InterPro" id="IPR036179">
    <property type="entry name" value="Ig-like_dom_sf"/>
</dbReference>
<proteinExistence type="predicted"/>